<evidence type="ECO:0000256" key="10">
    <source>
        <dbReference type="SAM" id="MobiDB-lite"/>
    </source>
</evidence>
<comment type="similarity">
    <text evidence="8">Belongs to the peroxiredoxin family. BCP/PrxQ subfamily.</text>
</comment>
<comment type="caution">
    <text evidence="12">The sequence shown here is derived from an EMBL/GenBank/DDBJ whole genome shotgun (WGS) entry which is preliminary data.</text>
</comment>
<comment type="catalytic activity">
    <reaction evidence="9">
        <text>a hydroperoxide + [thioredoxin]-dithiol = an alcohol + [thioredoxin]-disulfide + H2O</text>
        <dbReference type="Rhea" id="RHEA:62620"/>
        <dbReference type="Rhea" id="RHEA-COMP:10698"/>
        <dbReference type="Rhea" id="RHEA-COMP:10700"/>
        <dbReference type="ChEBI" id="CHEBI:15377"/>
        <dbReference type="ChEBI" id="CHEBI:29950"/>
        <dbReference type="ChEBI" id="CHEBI:30879"/>
        <dbReference type="ChEBI" id="CHEBI:35924"/>
        <dbReference type="ChEBI" id="CHEBI:50058"/>
        <dbReference type="EC" id="1.11.1.24"/>
    </reaction>
</comment>
<dbReference type="InterPro" id="IPR000866">
    <property type="entry name" value="AhpC/TSA"/>
</dbReference>
<keyword evidence="5" id="KW-1015">Disulfide bond</keyword>
<dbReference type="PANTHER" id="PTHR42801">
    <property type="entry name" value="THIOREDOXIN-DEPENDENT PEROXIDE REDUCTASE"/>
    <property type="match status" value="1"/>
</dbReference>
<dbReference type="GO" id="GO:0008379">
    <property type="term" value="F:thioredoxin peroxidase activity"/>
    <property type="evidence" value="ECO:0007669"/>
    <property type="project" value="TreeGrafter"/>
</dbReference>
<dbReference type="GO" id="GO:0034599">
    <property type="term" value="P:cellular response to oxidative stress"/>
    <property type="evidence" value="ECO:0007669"/>
    <property type="project" value="TreeGrafter"/>
</dbReference>
<keyword evidence="2" id="KW-0575">Peroxidase</keyword>
<keyword evidence="6" id="KW-0676">Redox-active center</keyword>
<evidence type="ECO:0000256" key="8">
    <source>
        <dbReference type="ARBA" id="ARBA00038489"/>
    </source>
</evidence>
<evidence type="ECO:0000256" key="7">
    <source>
        <dbReference type="ARBA" id="ARBA00032824"/>
    </source>
</evidence>
<dbReference type="SUPFAM" id="SSF52833">
    <property type="entry name" value="Thioredoxin-like"/>
    <property type="match status" value="1"/>
</dbReference>
<dbReference type="InterPro" id="IPR036249">
    <property type="entry name" value="Thioredoxin-like_sf"/>
</dbReference>
<evidence type="ECO:0000256" key="3">
    <source>
        <dbReference type="ARBA" id="ARBA00022862"/>
    </source>
</evidence>
<evidence type="ECO:0000259" key="11">
    <source>
        <dbReference type="PROSITE" id="PS51352"/>
    </source>
</evidence>
<evidence type="ECO:0000256" key="1">
    <source>
        <dbReference type="ARBA" id="ARBA00013017"/>
    </source>
</evidence>
<feature type="region of interest" description="Disordered" evidence="10">
    <location>
        <begin position="33"/>
        <end position="53"/>
    </location>
</feature>
<accession>A0A2V3ITR3</accession>
<dbReference type="PROSITE" id="PS51352">
    <property type="entry name" value="THIOREDOXIN_2"/>
    <property type="match status" value="1"/>
</dbReference>
<keyword evidence="13" id="KW-1185">Reference proteome</keyword>
<dbReference type="InterPro" id="IPR050924">
    <property type="entry name" value="Peroxiredoxin_BCP/PrxQ"/>
</dbReference>
<dbReference type="Proteomes" id="UP000247409">
    <property type="component" value="Unassembled WGS sequence"/>
</dbReference>
<evidence type="ECO:0000256" key="5">
    <source>
        <dbReference type="ARBA" id="ARBA00023157"/>
    </source>
</evidence>
<dbReference type="AlphaFoldDB" id="A0A2V3ITR3"/>
<feature type="domain" description="Thioredoxin" evidence="11">
    <location>
        <begin position="54"/>
        <end position="200"/>
    </location>
</feature>
<organism evidence="12 13">
    <name type="scientific">Gracilariopsis chorda</name>
    <dbReference type="NCBI Taxonomy" id="448386"/>
    <lineage>
        <taxon>Eukaryota</taxon>
        <taxon>Rhodophyta</taxon>
        <taxon>Florideophyceae</taxon>
        <taxon>Rhodymeniophycidae</taxon>
        <taxon>Gracilariales</taxon>
        <taxon>Gracilariaceae</taxon>
        <taxon>Gracilariopsis</taxon>
    </lineage>
</organism>
<protein>
    <recommendedName>
        <fullName evidence="1">thioredoxin-dependent peroxiredoxin</fullName>
        <ecNumber evidence="1">1.11.1.24</ecNumber>
    </recommendedName>
    <alternativeName>
        <fullName evidence="7">Thioredoxin peroxidase</fullName>
    </alternativeName>
</protein>
<dbReference type="EMBL" id="NBIV01000070">
    <property type="protein sequence ID" value="PXF45117.1"/>
    <property type="molecule type" value="Genomic_DNA"/>
</dbReference>
<dbReference type="GO" id="GO:0005737">
    <property type="term" value="C:cytoplasm"/>
    <property type="evidence" value="ECO:0007669"/>
    <property type="project" value="TreeGrafter"/>
</dbReference>
<dbReference type="OrthoDB" id="338622at2759"/>
<dbReference type="CDD" id="cd03017">
    <property type="entry name" value="PRX_BCP"/>
    <property type="match status" value="1"/>
</dbReference>
<dbReference type="EC" id="1.11.1.24" evidence="1"/>
<evidence type="ECO:0000256" key="9">
    <source>
        <dbReference type="ARBA" id="ARBA00049091"/>
    </source>
</evidence>
<evidence type="ECO:0000256" key="4">
    <source>
        <dbReference type="ARBA" id="ARBA00023002"/>
    </source>
</evidence>
<proteinExistence type="inferred from homology"/>
<dbReference type="InterPro" id="IPR013766">
    <property type="entry name" value="Thioredoxin_domain"/>
</dbReference>
<sequence length="200" mass="21903">MAFVAVAARSAVLASRPFCPRVCPRRSLFTAPRTASLRPSPTPHRALFSPPKMLAEGQPAPDFDRVDGDGNRIKLSELRGQNVILYFSNLAGPGCTSQSCTFRDAAEHFVNLNARVIAVSAQSDQKSADFKRINRLPFSVISDVDKQLQKLYNVPSTFGLIPGRVTFVIDKQGVVRKVFNSQFNATQHVAVAKETLSSLN</sequence>
<evidence type="ECO:0000313" key="13">
    <source>
        <dbReference type="Proteomes" id="UP000247409"/>
    </source>
</evidence>
<dbReference type="Gene3D" id="3.40.30.10">
    <property type="entry name" value="Glutaredoxin"/>
    <property type="match status" value="1"/>
</dbReference>
<evidence type="ECO:0000256" key="2">
    <source>
        <dbReference type="ARBA" id="ARBA00022559"/>
    </source>
</evidence>
<reference evidence="12 13" key="1">
    <citation type="journal article" date="2018" name="Mol. Biol. Evol.">
        <title>Analysis of the draft genome of the red seaweed Gracilariopsis chorda provides insights into genome size evolution in Rhodophyta.</title>
        <authorList>
            <person name="Lee J."/>
            <person name="Yang E.C."/>
            <person name="Graf L."/>
            <person name="Yang J.H."/>
            <person name="Qiu H."/>
            <person name="Zel Zion U."/>
            <person name="Chan C.X."/>
            <person name="Stephens T.G."/>
            <person name="Weber A.P.M."/>
            <person name="Boo G.H."/>
            <person name="Boo S.M."/>
            <person name="Kim K.M."/>
            <person name="Shin Y."/>
            <person name="Jung M."/>
            <person name="Lee S.J."/>
            <person name="Yim H.S."/>
            <person name="Lee J.H."/>
            <person name="Bhattacharya D."/>
            <person name="Yoon H.S."/>
        </authorList>
    </citation>
    <scope>NUCLEOTIDE SEQUENCE [LARGE SCALE GENOMIC DNA]</scope>
    <source>
        <strain evidence="12 13">SKKU-2015</strain>
        <tissue evidence="12">Whole body</tissue>
    </source>
</reference>
<keyword evidence="4" id="KW-0560">Oxidoreductase</keyword>
<gene>
    <name evidence="12" type="ORF">BWQ96_05156</name>
</gene>
<evidence type="ECO:0000313" key="12">
    <source>
        <dbReference type="EMBL" id="PXF45117.1"/>
    </source>
</evidence>
<evidence type="ECO:0000256" key="6">
    <source>
        <dbReference type="ARBA" id="ARBA00023284"/>
    </source>
</evidence>
<name>A0A2V3ITR3_9FLOR</name>
<dbReference type="GO" id="GO:0045454">
    <property type="term" value="P:cell redox homeostasis"/>
    <property type="evidence" value="ECO:0007669"/>
    <property type="project" value="TreeGrafter"/>
</dbReference>
<keyword evidence="3" id="KW-0049">Antioxidant</keyword>
<dbReference type="PANTHER" id="PTHR42801:SF4">
    <property type="entry name" value="AHPC_TSA FAMILY PROTEIN"/>
    <property type="match status" value="1"/>
</dbReference>
<dbReference type="Pfam" id="PF00578">
    <property type="entry name" value="AhpC-TSA"/>
    <property type="match status" value="1"/>
</dbReference>
<dbReference type="STRING" id="448386.A0A2V3ITR3"/>